<proteinExistence type="predicted"/>
<feature type="compositionally biased region" description="Acidic residues" evidence="1">
    <location>
        <begin position="1"/>
        <end position="19"/>
    </location>
</feature>
<keyword evidence="3" id="KW-1185">Reference proteome</keyword>
<gene>
    <name evidence="2" type="ORF">GCM10022204_08700</name>
</gene>
<accession>A0ABP7CVA1</accession>
<comment type="caution">
    <text evidence="2">The sequence shown here is derived from an EMBL/GenBank/DDBJ whole genome shotgun (WGS) entry which is preliminary data.</text>
</comment>
<protein>
    <submittedName>
        <fullName evidence="2">Uncharacterized protein</fullName>
    </submittedName>
</protein>
<reference evidence="3" key="1">
    <citation type="journal article" date="2019" name="Int. J. Syst. Evol. Microbiol.">
        <title>The Global Catalogue of Microorganisms (GCM) 10K type strain sequencing project: providing services to taxonomists for standard genome sequencing and annotation.</title>
        <authorList>
            <consortium name="The Broad Institute Genomics Platform"/>
            <consortium name="The Broad Institute Genome Sequencing Center for Infectious Disease"/>
            <person name="Wu L."/>
            <person name="Ma J."/>
        </authorList>
    </citation>
    <scope>NUCLEOTIDE SEQUENCE [LARGE SCALE GENOMIC DNA]</scope>
    <source>
        <strain evidence="3">JCM 16548</strain>
    </source>
</reference>
<evidence type="ECO:0000313" key="3">
    <source>
        <dbReference type="Proteomes" id="UP001500051"/>
    </source>
</evidence>
<evidence type="ECO:0000256" key="1">
    <source>
        <dbReference type="SAM" id="MobiDB-lite"/>
    </source>
</evidence>
<dbReference type="EMBL" id="BAAAYX010000002">
    <property type="protein sequence ID" value="GAA3695181.1"/>
    <property type="molecule type" value="Genomic_DNA"/>
</dbReference>
<sequence>MSDNPETSDQEPVDQEPVDQDTVNERAHLLPEEIAAGSDDPQHQAEVILQESAERTLDVEGTQESSSQVP</sequence>
<dbReference type="RefSeq" id="WP_344811044.1">
    <property type="nucleotide sequence ID" value="NZ_BAAAYX010000002.1"/>
</dbReference>
<organism evidence="2 3">
    <name type="scientific">Microlunatus aurantiacus</name>
    <dbReference type="NCBI Taxonomy" id="446786"/>
    <lineage>
        <taxon>Bacteria</taxon>
        <taxon>Bacillati</taxon>
        <taxon>Actinomycetota</taxon>
        <taxon>Actinomycetes</taxon>
        <taxon>Propionibacteriales</taxon>
        <taxon>Propionibacteriaceae</taxon>
        <taxon>Microlunatus</taxon>
    </lineage>
</organism>
<name>A0ABP7CVA1_9ACTN</name>
<dbReference type="Proteomes" id="UP001500051">
    <property type="component" value="Unassembled WGS sequence"/>
</dbReference>
<evidence type="ECO:0000313" key="2">
    <source>
        <dbReference type="EMBL" id="GAA3695181.1"/>
    </source>
</evidence>
<feature type="region of interest" description="Disordered" evidence="1">
    <location>
        <begin position="1"/>
        <end position="26"/>
    </location>
</feature>